<proteinExistence type="predicted"/>
<dbReference type="EnsemblMetazoa" id="AMAM001560-RA">
    <property type="protein sequence ID" value="AMAM001560-PA"/>
    <property type="gene ID" value="AMAM001560"/>
</dbReference>
<dbReference type="Proteomes" id="UP000075901">
    <property type="component" value="Unassembled WGS sequence"/>
</dbReference>
<dbReference type="AlphaFoldDB" id="A0A182S821"/>
<evidence type="ECO:0000313" key="2">
    <source>
        <dbReference type="Proteomes" id="UP000075901"/>
    </source>
</evidence>
<protein>
    <submittedName>
        <fullName evidence="1">Uncharacterized protein</fullName>
    </submittedName>
</protein>
<sequence length="138" mass="16014">MTMGLDFEVLHQKIEFFYMKHLNPERFALFNHDHGRCLEASATFREFRFVVSIACLAQPFNAAENVSVIMWNPSAFNIGCRLVKPISKQFEGMELYFQEKKTNKIGLMAINEDPLFIDPLSYDTFRSSDVFQVDQCSI</sequence>
<keyword evidence="2" id="KW-1185">Reference proteome</keyword>
<organism evidence="1 2">
    <name type="scientific">Anopheles maculatus</name>
    <dbReference type="NCBI Taxonomy" id="74869"/>
    <lineage>
        <taxon>Eukaryota</taxon>
        <taxon>Metazoa</taxon>
        <taxon>Ecdysozoa</taxon>
        <taxon>Arthropoda</taxon>
        <taxon>Hexapoda</taxon>
        <taxon>Insecta</taxon>
        <taxon>Pterygota</taxon>
        <taxon>Neoptera</taxon>
        <taxon>Endopterygota</taxon>
        <taxon>Diptera</taxon>
        <taxon>Nematocera</taxon>
        <taxon>Culicoidea</taxon>
        <taxon>Culicidae</taxon>
        <taxon>Anophelinae</taxon>
        <taxon>Anopheles</taxon>
        <taxon>Anopheles maculatus group</taxon>
    </lineage>
</organism>
<name>A0A182S821_9DIPT</name>
<reference evidence="2" key="1">
    <citation type="submission" date="2013-09" db="EMBL/GenBank/DDBJ databases">
        <title>The Genome Sequence of Anopheles maculatus species B.</title>
        <authorList>
            <consortium name="The Broad Institute Genomics Platform"/>
            <person name="Neafsey D.E."/>
            <person name="Besansky N."/>
            <person name="Howell P."/>
            <person name="Walton C."/>
            <person name="Young S.K."/>
            <person name="Zeng Q."/>
            <person name="Gargeya S."/>
            <person name="Fitzgerald M."/>
            <person name="Haas B."/>
            <person name="Abouelleil A."/>
            <person name="Allen A.W."/>
            <person name="Alvarado L."/>
            <person name="Arachchi H.M."/>
            <person name="Berlin A.M."/>
            <person name="Chapman S.B."/>
            <person name="Gainer-Dewar J."/>
            <person name="Goldberg J."/>
            <person name="Griggs A."/>
            <person name="Gujja S."/>
            <person name="Hansen M."/>
            <person name="Howarth C."/>
            <person name="Imamovic A."/>
            <person name="Ireland A."/>
            <person name="Larimer J."/>
            <person name="McCowan C."/>
            <person name="Murphy C."/>
            <person name="Pearson M."/>
            <person name="Poon T.W."/>
            <person name="Priest M."/>
            <person name="Roberts A."/>
            <person name="Saif S."/>
            <person name="Shea T."/>
            <person name="Sisk P."/>
            <person name="Sykes S."/>
            <person name="Wortman J."/>
            <person name="Nusbaum C."/>
            <person name="Birren B."/>
        </authorList>
    </citation>
    <scope>NUCLEOTIDE SEQUENCE [LARGE SCALE GENOMIC DNA]</scope>
    <source>
        <strain evidence="2">maculatus3</strain>
    </source>
</reference>
<evidence type="ECO:0000313" key="1">
    <source>
        <dbReference type="EnsemblMetazoa" id="AMAM001560-PA"/>
    </source>
</evidence>
<dbReference type="VEuPathDB" id="VectorBase:AMAM001560"/>
<reference evidence="1" key="2">
    <citation type="submission" date="2020-05" db="UniProtKB">
        <authorList>
            <consortium name="EnsemblMetazoa"/>
        </authorList>
    </citation>
    <scope>IDENTIFICATION</scope>
    <source>
        <strain evidence="1">maculatus3</strain>
    </source>
</reference>
<accession>A0A182S821</accession>